<comment type="subcellular location">
    <subcellularLocation>
        <location evidence="2 21">Nucleus</location>
    </subcellularLocation>
</comment>
<dbReference type="InterPro" id="IPR017964">
    <property type="entry name" value="DNA-dir_DNA_pol_B_CS"/>
</dbReference>
<comment type="caution">
    <text evidence="27">The sequence shown here is derived from an EMBL/GenBank/DDBJ whole genome shotgun (WGS) entry which is preliminary data.</text>
</comment>
<organism evidence="27 28">
    <name type="scientific">Merluccius polli</name>
    <name type="common">Benguela hake</name>
    <name type="synonym">Merluccius cadenati</name>
    <dbReference type="NCBI Taxonomy" id="89951"/>
    <lineage>
        <taxon>Eukaryota</taxon>
        <taxon>Metazoa</taxon>
        <taxon>Chordata</taxon>
        <taxon>Craniata</taxon>
        <taxon>Vertebrata</taxon>
        <taxon>Euteleostomi</taxon>
        <taxon>Actinopterygii</taxon>
        <taxon>Neopterygii</taxon>
        <taxon>Teleostei</taxon>
        <taxon>Neoteleostei</taxon>
        <taxon>Acanthomorphata</taxon>
        <taxon>Zeiogadaria</taxon>
        <taxon>Gadariae</taxon>
        <taxon>Gadiformes</taxon>
        <taxon>Gadoidei</taxon>
        <taxon>Merlucciidae</taxon>
        <taxon>Merluccius</taxon>
    </lineage>
</organism>
<keyword evidence="18 21" id="KW-0238">DNA-binding</keyword>
<evidence type="ECO:0000256" key="18">
    <source>
        <dbReference type="ARBA" id="ARBA00023125"/>
    </source>
</evidence>
<dbReference type="SUPFAM" id="SSF56672">
    <property type="entry name" value="DNA/RNA polymerases"/>
    <property type="match status" value="1"/>
</dbReference>
<dbReference type="CDD" id="cd05533">
    <property type="entry name" value="POLBc_delta"/>
    <property type="match status" value="1"/>
</dbReference>
<dbReference type="GO" id="GO:0006297">
    <property type="term" value="P:nucleotide-excision repair, DNA gap filling"/>
    <property type="evidence" value="ECO:0007669"/>
    <property type="project" value="TreeGrafter"/>
</dbReference>
<evidence type="ECO:0000256" key="9">
    <source>
        <dbReference type="ARBA" id="ARBA00022723"/>
    </source>
</evidence>
<dbReference type="GO" id="GO:0045004">
    <property type="term" value="P:DNA replication proofreading"/>
    <property type="evidence" value="ECO:0007669"/>
    <property type="project" value="TreeGrafter"/>
</dbReference>
<evidence type="ECO:0000256" key="13">
    <source>
        <dbReference type="ARBA" id="ARBA00022833"/>
    </source>
</evidence>
<evidence type="ECO:0000256" key="1">
    <source>
        <dbReference type="ARBA" id="ARBA00001966"/>
    </source>
</evidence>
<keyword evidence="14" id="KW-0269">Exonuclease</keyword>
<feature type="domain" description="C4-type zinc-finger of DNA polymerase delta" evidence="25">
    <location>
        <begin position="1024"/>
        <end position="1094"/>
    </location>
</feature>
<keyword evidence="10" id="KW-0228">DNA excision</keyword>
<evidence type="ECO:0000256" key="7">
    <source>
        <dbReference type="ARBA" id="ARBA00022705"/>
    </source>
</evidence>
<dbReference type="GO" id="GO:0043625">
    <property type="term" value="C:delta DNA polymerase complex"/>
    <property type="evidence" value="ECO:0007669"/>
    <property type="project" value="TreeGrafter"/>
</dbReference>
<dbReference type="GO" id="GO:0008270">
    <property type="term" value="F:zinc ion binding"/>
    <property type="evidence" value="ECO:0007669"/>
    <property type="project" value="UniProtKB-KW"/>
</dbReference>
<dbReference type="Gene3D" id="1.10.132.60">
    <property type="entry name" value="DNA polymerase family B, C-terminal domain"/>
    <property type="match status" value="1"/>
</dbReference>
<evidence type="ECO:0000256" key="3">
    <source>
        <dbReference type="ARBA" id="ARBA00005755"/>
    </source>
</evidence>
<accession>A0AA47N4P8</accession>
<comment type="cofactor">
    <cofactor evidence="1 21">
        <name>[4Fe-4S] cluster</name>
        <dbReference type="ChEBI" id="CHEBI:49883"/>
    </cofactor>
</comment>
<dbReference type="CDD" id="cd05777">
    <property type="entry name" value="DNA_polB_delta_exo"/>
    <property type="match status" value="1"/>
</dbReference>
<name>A0AA47N4P8_MERPO</name>
<dbReference type="Pfam" id="PF14260">
    <property type="entry name" value="zf-C4pol"/>
    <property type="match status" value="1"/>
</dbReference>
<comment type="similarity">
    <text evidence="3 21">Belongs to the DNA polymerase type-B family.</text>
</comment>
<dbReference type="FunFam" id="3.30.342.10:FF:000003">
    <property type="entry name" value="DNA polymerase"/>
    <property type="match status" value="1"/>
</dbReference>
<evidence type="ECO:0000256" key="8">
    <source>
        <dbReference type="ARBA" id="ARBA00022722"/>
    </source>
</evidence>
<dbReference type="Gene3D" id="3.90.1600.10">
    <property type="entry name" value="Palm domain of DNA polymerase"/>
    <property type="match status" value="1"/>
</dbReference>
<protein>
    <recommendedName>
        <fullName evidence="21">DNA polymerase</fullName>
        <ecNumber evidence="21">2.7.7.7</ecNumber>
    </recommendedName>
</protein>
<dbReference type="InterPro" id="IPR050240">
    <property type="entry name" value="DNA_pol_type-B"/>
</dbReference>
<dbReference type="GO" id="GO:0006287">
    <property type="term" value="P:base-excision repair, gap-filling"/>
    <property type="evidence" value="ECO:0007669"/>
    <property type="project" value="TreeGrafter"/>
</dbReference>
<evidence type="ECO:0000256" key="19">
    <source>
        <dbReference type="ARBA" id="ARBA00023242"/>
    </source>
</evidence>
<keyword evidence="6 21" id="KW-0548">Nucleotidyltransferase</keyword>
<evidence type="ECO:0000256" key="16">
    <source>
        <dbReference type="ARBA" id="ARBA00023004"/>
    </source>
</evidence>
<dbReference type="FunFam" id="1.10.287.690:FF:000001">
    <property type="entry name" value="DNA polymerase"/>
    <property type="match status" value="1"/>
</dbReference>
<dbReference type="InterPro" id="IPR023211">
    <property type="entry name" value="DNA_pol_palm_dom_sf"/>
</dbReference>
<feature type="domain" description="DNA-directed DNA polymerase family B multifunctional" evidence="23">
    <location>
        <begin position="439"/>
        <end position="551"/>
    </location>
</feature>
<evidence type="ECO:0000256" key="21">
    <source>
        <dbReference type="RuleBase" id="RU000442"/>
    </source>
</evidence>
<dbReference type="InterPro" id="IPR006172">
    <property type="entry name" value="DNA-dir_DNA_pol_B"/>
</dbReference>
<dbReference type="Pfam" id="PF03104">
    <property type="entry name" value="DNA_pol_B_exo1"/>
    <property type="match status" value="1"/>
</dbReference>
<evidence type="ECO:0000256" key="15">
    <source>
        <dbReference type="ARBA" id="ARBA00022932"/>
    </source>
</evidence>
<dbReference type="InterPro" id="IPR006134">
    <property type="entry name" value="DNA-dir_DNA_pol_B_multi_dom"/>
</dbReference>
<evidence type="ECO:0000259" key="24">
    <source>
        <dbReference type="Pfam" id="PF03104"/>
    </source>
</evidence>
<keyword evidence="13 21" id="KW-0862">Zinc</keyword>
<evidence type="ECO:0000256" key="6">
    <source>
        <dbReference type="ARBA" id="ARBA00022695"/>
    </source>
</evidence>
<dbReference type="EC" id="2.7.7.7" evidence="21"/>
<evidence type="ECO:0000259" key="25">
    <source>
        <dbReference type="Pfam" id="PF14260"/>
    </source>
</evidence>
<evidence type="ECO:0000256" key="2">
    <source>
        <dbReference type="ARBA" id="ARBA00004123"/>
    </source>
</evidence>
<keyword evidence="8" id="KW-0540">Nuclease</keyword>
<dbReference type="PRINTS" id="PR00106">
    <property type="entry name" value="DNAPOLB"/>
</dbReference>
<evidence type="ECO:0000256" key="20">
    <source>
        <dbReference type="ARBA" id="ARBA00049244"/>
    </source>
</evidence>
<feature type="domain" description="DNA polymerase delta/zeta catalytic subunit N-terminal" evidence="26">
    <location>
        <begin position="30"/>
        <end position="107"/>
    </location>
</feature>
<dbReference type="FunFam" id="3.30.420.10:FF:000351">
    <property type="entry name" value="DNA polymerase"/>
    <property type="match status" value="1"/>
</dbReference>
<evidence type="ECO:0000256" key="12">
    <source>
        <dbReference type="ARBA" id="ARBA00022801"/>
    </source>
</evidence>
<dbReference type="InterPro" id="IPR025687">
    <property type="entry name" value="Znf-C4pol"/>
</dbReference>
<sequence length="1113" mass="125954">MPGQSHGTVPIIRMFGVTDSGNSVCCHVHGFAPYFYTPAPSGFTSAHLGEFKRELNSAILKDMRSNKDNISVTVLAVDITRKESMYGYHGKNILDFLRITMAMPRLIAPAKRLLEQGIKFGPFPLQNYQSYEANIDFEIRFMVDCDVVGCCWIELPKGKYRVRQEKAPGDMNPGNPSMVSLCQYEVDVGWRDLVSHPAEGEWQRIVPLRVLSFDIECAGRKGIFPEADKDPVIQIASMVQRQGETEPFIRTVFTLQSCASIVGSQILCFTQEKQLLQSWAEFVRTTDPDIVTGYNIQNFDFPYLLNRAAALKVNLFPYLGRVRGIKSVLRDANFQSKQMGRRENKIMNMEGRVQFDLLQVLLRDYKLRSYTLNAVSFHFLQEQKEDVQHSIITDLQNGNEQTRRRLAVYCLKDAYLPLRLLQKLMCVINYMEMARVTGVPLTYLLSRGQQIKVVSQLLRQAMKQDLVMPVVKSQGGEDYTGATVIEPEKGYYSVPIATLDFSSLYPSIMMAHNLCYTTLLQRGAAEKLGRIKANFMACRYAGVIGAVDGTHIQIIAPSKDEDVFVNRKKVHTSTRRLLLMQLLTFLMWLQSGLGLPMIRRLSLQDVLTPHLNPQPGAVKGTQKYTKSISCPARRNTPQPREGNLSPEDFIRTPTGDQFVRSSVRKGLLPEILENLLSARKRAKTELKKETDPFKKQVLDGRQLALKISANSVYGFTGAQVGKLPCLEISQSVTGFGRQMIEQTKQLVESKYTVANGYTADAKVIYGDTDSVMVKLGVERVDQAMEVGREAAEWVSSHFTPPIKLEFEKVYYPYLLINKKRYAGLYFSSNAHTHEKMDCKGIETVRRDNCPLVANLINTCLQNILIDRDPQGAVAHAKEVISDLLCNRIDISQLVITKELTRTAQEYAGKQAHVELAERMKKRDAGSAPNLGDRVPYVIIKAAKGVAAYMKSEDPIFVLENNIPIDTQYYLEQQLSKPLLRIFEPILGETKAESILLKGDHTRCKTVLTSRVGGLMAFAQKRSTCIGCKAVLKTDAAVCDYCKQKESELYQKEIFHLRTLEERFSRLWTQCQRCQGSLHEDVLCTSRDCPIFYMRKKVQKDLDDQGNLVDRFGW</sequence>
<dbReference type="GO" id="GO:0003677">
    <property type="term" value="F:DNA binding"/>
    <property type="evidence" value="ECO:0007669"/>
    <property type="project" value="UniProtKB-KW"/>
</dbReference>
<keyword evidence="12" id="KW-0378">Hydrolase</keyword>
<keyword evidence="17 21" id="KW-0411">Iron-sulfur</keyword>
<dbReference type="InterPro" id="IPR056435">
    <property type="entry name" value="DPOD/Z_N"/>
</dbReference>
<evidence type="ECO:0000259" key="26">
    <source>
        <dbReference type="Pfam" id="PF24055"/>
    </source>
</evidence>
<dbReference type="GO" id="GO:0051539">
    <property type="term" value="F:4 iron, 4 sulfur cluster binding"/>
    <property type="evidence" value="ECO:0007669"/>
    <property type="project" value="UniProtKB-KW"/>
</dbReference>
<keyword evidence="16 21" id="KW-0408">Iron</keyword>
<dbReference type="GO" id="GO:0000166">
    <property type="term" value="F:nucleotide binding"/>
    <property type="evidence" value="ECO:0007669"/>
    <property type="project" value="InterPro"/>
</dbReference>
<dbReference type="FunFam" id="1.10.132.60:FF:000001">
    <property type="entry name" value="DNA polymerase"/>
    <property type="match status" value="1"/>
</dbReference>
<evidence type="ECO:0000256" key="4">
    <source>
        <dbReference type="ARBA" id="ARBA00022485"/>
    </source>
</evidence>
<evidence type="ECO:0000256" key="22">
    <source>
        <dbReference type="SAM" id="MobiDB-lite"/>
    </source>
</evidence>
<evidence type="ECO:0000256" key="17">
    <source>
        <dbReference type="ARBA" id="ARBA00023014"/>
    </source>
</evidence>
<dbReference type="GO" id="GO:0003887">
    <property type="term" value="F:DNA-directed DNA polymerase activity"/>
    <property type="evidence" value="ECO:0007669"/>
    <property type="project" value="UniProtKB-KW"/>
</dbReference>
<evidence type="ECO:0000256" key="5">
    <source>
        <dbReference type="ARBA" id="ARBA00022679"/>
    </source>
</evidence>
<dbReference type="AlphaFoldDB" id="A0AA47N4P8"/>
<keyword evidence="19 21" id="KW-0539">Nucleus</keyword>
<dbReference type="InterPro" id="IPR012337">
    <property type="entry name" value="RNaseH-like_sf"/>
</dbReference>
<dbReference type="Pfam" id="PF24055">
    <property type="entry name" value="POL3_N"/>
    <property type="match status" value="1"/>
</dbReference>
<dbReference type="InterPro" id="IPR006133">
    <property type="entry name" value="DNA-dir_DNA_pol_B_exonuc"/>
</dbReference>
<keyword evidence="28" id="KW-1185">Reference proteome</keyword>
<keyword evidence="5 21" id="KW-0808">Transferase</keyword>
<dbReference type="Gene3D" id="1.10.287.690">
    <property type="entry name" value="Helix hairpin bin"/>
    <property type="match status" value="1"/>
</dbReference>
<keyword evidence="7 21" id="KW-0235">DNA replication</keyword>
<evidence type="ECO:0000313" key="27">
    <source>
        <dbReference type="EMBL" id="KAK0151804.1"/>
    </source>
</evidence>
<evidence type="ECO:0000259" key="23">
    <source>
        <dbReference type="Pfam" id="PF00136"/>
    </source>
</evidence>
<keyword evidence="9 21" id="KW-0479">Metal-binding</keyword>
<keyword evidence="15 21" id="KW-0239">DNA-directed DNA polymerase</keyword>
<reference evidence="27" key="1">
    <citation type="journal article" date="2023" name="Front. Mar. Sci.">
        <title>A new Merluccius polli reference genome to investigate the effects of global change in West African waters.</title>
        <authorList>
            <person name="Mateo J.L."/>
            <person name="Blanco-Fernandez C."/>
            <person name="Garcia-Vazquez E."/>
            <person name="Machado-Schiaffino G."/>
        </authorList>
    </citation>
    <scope>NUCLEOTIDE SEQUENCE</scope>
    <source>
        <strain evidence="27">C29</strain>
        <tissue evidence="27">Fin</tissue>
    </source>
</reference>
<evidence type="ECO:0000313" key="28">
    <source>
        <dbReference type="Proteomes" id="UP001174136"/>
    </source>
</evidence>
<dbReference type="InterPro" id="IPR043502">
    <property type="entry name" value="DNA/RNA_pol_sf"/>
</dbReference>
<dbReference type="Pfam" id="PF00136">
    <property type="entry name" value="DNA_pol_B"/>
    <property type="match status" value="2"/>
</dbReference>
<dbReference type="GO" id="GO:0008296">
    <property type="term" value="F:3'-5'-DNA exonuclease activity"/>
    <property type="evidence" value="ECO:0007669"/>
    <property type="project" value="TreeGrafter"/>
</dbReference>
<dbReference type="SUPFAM" id="SSF53098">
    <property type="entry name" value="Ribonuclease H-like"/>
    <property type="match status" value="1"/>
</dbReference>
<dbReference type="InterPro" id="IPR042087">
    <property type="entry name" value="DNA_pol_B_thumb"/>
</dbReference>
<keyword evidence="11 21" id="KW-0863">Zinc-finger</keyword>
<dbReference type="Gene3D" id="3.30.342.10">
    <property type="entry name" value="DNA Polymerase, chain B, domain 1"/>
    <property type="match status" value="1"/>
</dbReference>
<dbReference type="Proteomes" id="UP001174136">
    <property type="component" value="Unassembled WGS sequence"/>
</dbReference>
<dbReference type="EMBL" id="JAOPHQ010001164">
    <property type="protein sequence ID" value="KAK0151804.1"/>
    <property type="molecule type" value="Genomic_DNA"/>
</dbReference>
<evidence type="ECO:0000256" key="11">
    <source>
        <dbReference type="ARBA" id="ARBA00022771"/>
    </source>
</evidence>
<dbReference type="PANTHER" id="PTHR10322">
    <property type="entry name" value="DNA POLYMERASE CATALYTIC SUBUNIT"/>
    <property type="match status" value="1"/>
</dbReference>
<feature type="region of interest" description="Disordered" evidence="22">
    <location>
        <begin position="614"/>
        <end position="651"/>
    </location>
</feature>
<dbReference type="PROSITE" id="PS00116">
    <property type="entry name" value="DNA_POLYMERASE_B"/>
    <property type="match status" value="1"/>
</dbReference>
<dbReference type="Gene3D" id="3.30.420.10">
    <property type="entry name" value="Ribonuclease H-like superfamily/Ribonuclease H"/>
    <property type="match status" value="1"/>
</dbReference>
<proteinExistence type="inferred from homology"/>
<dbReference type="NCBIfam" id="TIGR00592">
    <property type="entry name" value="pol2"/>
    <property type="match status" value="1"/>
</dbReference>
<evidence type="ECO:0000256" key="14">
    <source>
        <dbReference type="ARBA" id="ARBA00022839"/>
    </source>
</evidence>
<feature type="domain" description="DNA-directed DNA polymerase family B exonuclease" evidence="24">
    <location>
        <begin position="129"/>
        <end position="375"/>
    </location>
</feature>
<feature type="domain" description="DNA-directed DNA polymerase family B multifunctional" evidence="23">
    <location>
        <begin position="645"/>
        <end position="985"/>
    </location>
</feature>
<gene>
    <name evidence="27" type="primary">Pold1</name>
    <name evidence="27" type="ORF">N1851_006832</name>
</gene>
<dbReference type="InterPro" id="IPR036397">
    <property type="entry name" value="RNaseH_sf"/>
</dbReference>
<dbReference type="PANTHER" id="PTHR10322:SF23">
    <property type="entry name" value="DNA POLYMERASE DELTA CATALYTIC SUBUNIT"/>
    <property type="match status" value="1"/>
</dbReference>
<comment type="catalytic activity">
    <reaction evidence="20 21">
        <text>DNA(n) + a 2'-deoxyribonucleoside 5'-triphosphate = DNA(n+1) + diphosphate</text>
        <dbReference type="Rhea" id="RHEA:22508"/>
        <dbReference type="Rhea" id="RHEA-COMP:17339"/>
        <dbReference type="Rhea" id="RHEA-COMP:17340"/>
        <dbReference type="ChEBI" id="CHEBI:33019"/>
        <dbReference type="ChEBI" id="CHEBI:61560"/>
        <dbReference type="ChEBI" id="CHEBI:173112"/>
        <dbReference type="EC" id="2.7.7.7"/>
    </reaction>
</comment>
<evidence type="ECO:0000256" key="10">
    <source>
        <dbReference type="ARBA" id="ARBA00022769"/>
    </source>
</evidence>
<keyword evidence="4 21" id="KW-0004">4Fe-4S</keyword>
<dbReference type="SMART" id="SM00486">
    <property type="entry name" value="POLBc"/>
    <property type="match status" value="1"/>
</dbReference>